<keyword evidence="1" id="KW-1133">Transmembrane helix</keyword>
<keyword evidence="3" id="KW-0378">Hydrolase</keyword>
<dbReference type="Proteomes" id="UP001596072">
    <property type="component" value="Unassembled WGS sequence"/>
</dbReference>
<dbReference type="InterPro" id="IPR005135">
    <property type="entry name" value="Endo/exonuclease/phosphatase"/>
</dbReference>
<sequence length="322" mass="34000">MTRSPARARWLRIGALAWSAAVACPLLLPLADLSFSSVVPVVQALWPGWLLLGLVTLVGCLGLRQWAAAGIVVAALVAGLLPGTLTGSGAEPAGSGESLTVLAANVEFSQGDPQVLADAVRELDVDVLVLLEVRQRYLQRLRDLALDTDLPHGWGRPVAGGAMGTTILTRVPQQDETRWPDPFGYRFQMPTVRLELDGREVVVRAVHTQPPAPGPAPAWRTELKALEAWVDAVPSDVPLVLAGDFNAGRAHPAFRDVADGFAVAPGRGSRTWPEDGPLGPFVGIDHVLGRGLAPVDSGSVSVPGSDHRAVWGRLGPAARRSS</sequence>
<proteinExistence type="predicted"/>
<dbReference type="SUPFAM" id="SSF56219">
    <property type="entry name" value="DNase I-like"/>
    <property type="match status" value="1"/>
</dbReference>
<feature type="domain" description="Endonuclease/exonuclease/phosphatase" evidence="2">
    <location>
        <begin position="104"/>
        <end position="307"/>
    </location>
</feature>
<evidence type="ECO:0000256" key="1">
    <source>
        <dbReference type="SAM" id="Phobius"/>
    </source>
</evidence>
<reference evidence="4" key="1">
    <citation type="journal article" date="2019" name="Int. J. Syst. Evol. Microbiol.">
        <title>The Global Catalogue of Microorganisms (GCM) 10K type strain sequencing project: providing services to taxonomists for standard genome sequencing and annotation.</title>
        <authorList>
            <consortium name="The Broad Institute Genomics Platform"/>
            <consortium name="The Broad Institute Genome Sequencing Center for Infectious Disease"/>
            <person name="Wu L."/>
            <person name="Ma J."/>
        </authorList>
    </citation>
    <scope>NUCLEOTIDE SEQUENCE [LARGE SCALE GENOMIC DNA]</scope>
    <source>
        <strain evidence="4">YIM 94188</strain>
    </source>
</reference>
<keyword evidence="1" id="KW-0812">Transmembrane</keyword>
<dbReference type="EMBL" id="JBHSNS010000002">
    <property type="protein sequence ID" value="MFC5728555.1"/>
    <property type="molecule type" value="Genomic_DNA"/>
</dbReference>
<dbReference type="PROSITE" id="PS51257">
    <property type="entry name" value="PROKAR_LIPOPROTEIN"/>
    <property type="match status" value="1"/>
</dbReference>
<protein>
    <submittedName>
        <fullName evidence="3">Endonuclease/exonuclease/phosphatase family protein</fullName>
    </submittedName>
</protein>
<keyword evidence="1" id="KW-0472">Membrane</keyword>
<organism evidence="3 4">
    <name type="scientific">Nocardioides vastitatis</name>
    <dbReference type="NCBI Taxonomy" id="2568655"/>
    <lineage>
        <taxon>Bacteria</taxon>
        <taxon>Bacillati</taxon>
        <taxon>Actinomycetota</taxon>
        <taxon>Actinomycetes</taxon>
        <taxon>Propionibacteriales</taxon>
        <taxon>Nocardioidaceae</taxon>
        <taxon>Nocardioides</taxon>
    </lineage>
</organism>
<comment type="caution">
    <text evidence="3">The sequence shown here is derived from an EMBL/GenBank/DDBJ whole genome shotgun (WGS) entry which is preliminary data.</text>
</comment>
<gene>
    <name evidence="3" type="ORF">ACFPQB_06465</name>
</gene>
<dbReference type="InterPro" id="IPR036691">
    <property type="entry name" value="Endo/exonu/phosph_ase_sf"/>
</dbReference>
<dbReference type="RefSeq" id="WP_136436740.1">
    <property type="nucleotide sequence ID" value="NZ_JBHSNS010000002.1"/>
</dbReference>
<dbReference type="Pfam" id="PF03372">
    <property type="entry name" value="Exo_endo_phos"/>
    <property type="match status" value="1"/>
</dbReference>
<evidence type="ECO:0000259" key="2">
    <source>
        <dbReference type="Pfam" id="PF03372"/>
    </source>
</evidence>
<keyword evidence="3" id="KW-0540">Nuclease</keyword>
<evidence type="ECO:0000313" key="4">
    <source>
        <dbReference type="Proteomes" id="UP001596072"/>
    </source>
</evidence>
<keyword evidence="4" id="KW-1185">Reference proteome</keyword>
<dbReference type="GO" id="GO:0004519">
    <property type="term" value="F:endonuclease activity"/>
    <property type="evidence" value="ECO:0007669"/>
    <property type="project" value="UniProtKB-KW"/>
</dbReference>
<feature type="transmembrane region" description="Helical" evidence="1">
    <location>
        <begin position="46"/>
        <end position="63"/>
    </location>
</feature>
<dbReference type="Gene3D" id="3.60.10.10">
    <property type="entry name" value="Endonuclease/exonuclease/phosphatase"/>
    <property type="match status" value="1"/>
</dbReference>
<name>A0ABW0ZC27_9ACTN</name>
<feature type="transmembrane region" description="Helical" evidence="1">
    <location>
        <begin position="70"/>
        <end position="90"/>
    </location>
</feature>
<keyword evidence="3" id="KW-0255">Endonuclease</keyword>
<evidence type="ECO:0000313" key="3">
    <source>
        <dbReference type="EMBL" id="MFC5728555.1"/>
    </source>
</evidence>
<accession>A0ABW0ZC27</accession>